<reference evidence="3 4" key="1">
    <citation type="submission" date="2014-02" db="EMBL/GenBank/DDBJ databases">
        <title>The Genome Sequence of Trichophyton interdigitale MR816.</title>
        <authorList>
            <consortium name="The Broad Institute Genomics Platform"/>
            <person name="Cuomo C.A."/>
            <person name="White T.C."/>
            <person name="Graser Y."/>
            <person name="Martinez-Rossi N."/>
            <person name="Heitman J."/>
            <person name="Young S.K."/>
            <person name="Zeng Q."/>
            <person name="Gargeya S."/>
            <person name="Abouelleil A."/>
            <person name="Alvarado L."/>
            <person name="Chapman S.B."/>
            <person name="Gainer-Dewar J."/>
            <person name="Goldberg J."/>
            <person name="Griggs A."/>
            <person name="Gujja S."/>
            <person name="Hansen M."/>
            <person name="Howarth C."/>
            <person name="Imamovic A."/>
            <person name="Larimer J."/>
            <person name="Martinez D."/>
            <person name="Murphy C."/>
            <person name="Pearson M.D."/>
            <person name="Persinoti G."/>
            <person name="Poon T."/>
            <person name="Priest M."/>
            <person name="Roberts A.D."/>
            <person name="Saif S."/>
            <person name="Shea T.D."/>
            <person name="Sykes S.N."/>
            <person name="Wortman J."/>
            <person name="Nusbaum C."/>
            <person name="Birren B."/>
        </authorList>
    </citation>
    <scope>NUCLEOTIDE SEQUENCE [LARGE SCALE GENOMIC DNA]</scope>
    <source>
        <strain evidence="3 4">MR816</strain>
    </source>
</reference>
<dbReference type="PANTHER" id="PTHR33488:SF2">
    <property type="entry name" value="EARLY ENDOSOME ANTIGEN 1-LIKE"/>
    <property type="match status" value="1"/>
</dbReference>
<dbReference type="PANTHER" id="PTHR33488">
    <property type="entry name" value="ZGC:162509"/>
    <property type="match status" value="1"/>
</dbReference>
<proteinExistence type="predicted"/>
<name>A0A059IXB4_TRIIM</name>
<organism evidence="3 4">
    <name type="scientific">Trichophyton interdigitale (strain MR816)</name>
    <dbReference type="NCBI Taxonomy" id="1215338"/>
    <lineage>
        <taxon>Eukaryota</taxon>
        <taxon>Fungi</taxon>
        <taxon>Dikarya</taxon>
        <taxon>Ascomycota</taxon>
        <taxon>Pezizomycotina</taxon>
        <taxon>Eurotiomycetes</taxon>
        <taxon>Eurotiomycetidae</taxon>
        <taxon>Onygenales</taxon>
        <taxon>Arthrodermataceae</taxon>
        <taxon>Trichophyton</taxon>
    </lineage>
</organism>
<feature type="region of interest" description="Disordered" evidence="2">
    <location>
        <begin position="296"/>
        <end position="324"/>
    </location>
</feature>
<protein>
    <submittedName>
        <fullName evidence="3">Uncharacterized protein</fullName>
    </submittedName>
</protein>
<accession>A0A059IXB4</accession>
<keyword evidence="4" id="KW-1185">Reference proteome</keyword>
<dbReference type="HOGENOM" id="CLU_021167_0_0_1"/>
<keyword evidence="1" id="KW-0175">Coiled coil</keyword>
<evidence type="ECO:0000313" key="4">
    <source>
        <dbReference type="Proteomes" id="UP000024533"/>
    </source>
</evidence>
<dbReference type="EMBL" id="AOKY01000859">
    <property type="protein sequence ID" value="KDB20256.1"/>
    <property type="molecule type" value="Genomic_DNA"/>
</dbReference>
<dbReference type="STRING" id="1215338.A0A059IXB4"/>
<comment type="caution">
    <text evidence="3">The sequence shown here is derived from an EMBL/GenBank/DDBJ whole genome shotgun (WGS) entry which is preliminary data.</text>
</comment>
<sequence>MADQQEQVSNAVQIQKKMDYGSGPGDLPGMADIAVAQIKASAMFAHPWQQLLGSAPVAINSTGLAYVAATSDTAATIELDPPQGGFKYLHYKSLRANLTECGDMGTRAFLAADGGMLYIHSVASMIPDRVNGIMEIIIDPISAQRMLKGALLSIKKSADDCYDRAKTIDKGFNDWMLYATELYASCVEKESSAEEQLAKTKLQMLAAQNILKADEINVKNQKDATRTFKKQLQMASNVYKKASDSFPSGWDLVGQEIVGKLGDTLVTALGQLATAYTENMNYTARAEEAEKLFKDFNKKGNDGSGNGNAPLPTPEPKAKVPLPQNSTDPAYVQIKPAIVYLRVLYSILFKGKGGGINWDEVSTTTGSGSKSLLYTLQMLKNARDQFTEVATDKDPSVKFKQVLQTSIQIATEVYKLGGKGSMNDLPGPDDAKVKKWQQDFNPAYTDANELFAVSKALPGSTGTETVMANPNKQPTKDPQMAQGQAVLEAAKDRLHTTQQAYIASSKAYQEATKALAKDQSDLAAAQNKLLQLNTDEKNLTAIKTILEASIRLIAVVKTRVMDLVTFFNSISLTIEVIVEEVVEEFLRKIQENVANNDPDGDLDDLKVGNYNFTDLARTQIYKSAIFMRAYFEVFGEVAKMWSDLSIQNIMPGIQLLIGISSDFAGQLGKDPGQSRDKVRNNVSKLNKWFKDAKAKIEDLAGKVSAPIQSPRLENSPSIWYHQEPALIPRQEQDKILGQMDSRIQNIAADTTKLPPPAPTTADAINAGAAKVKDAAKSAIEFNADKNPMAVWVRRQS</sequence>
<dbReference type="OMA" id="IKASAMF"/>
<dbReference type="AlphaFoldDB" id="A0A059IXB4"/>
<dbReference type="Proteomes" id="UP000024533">
    <property type="component" value="Unassembled WGS sequence"/>
</dbReference>
<evidence type="ECO:0000256" key="2">
    <source>
        <dbReference type="SAM" id="MobiDB-lite"/>
    </source>
</evidence>
<feature type="coiled-coil region" evidence="1">
    <location>
        <begin position="508"/>
        <end position="535"/>
    </location>
</feature>
<gene>
    <name evidence="3" type="ORF">H109_07794</name>
</gene>
<evidence type="ECO:0000256" key="1">
    <source>
        <dbReference type="SAM" id="Coils"/>
    </source>
</evidence>
<evidence type="ECO:0000313" key="3">
    <source>
        <dbReference type="EMBL" id="KDB20256.1"/>
    </source>
</evidence>
<dbReference type="OrthoDB" id="5406275at2759"/>